<evidence type="ECO:0000256" key="9">
    <source>
        <dbReference type="RuleBase" id="RU369079"/>
    </source>
</evidence>
<name>A0ABU9HGC0_9GAMM</name>
<dbReference type="InterPro" id="IPR007387">
    <property type="entry name" value="TRAP_DctQ"/>
</dbReference>
<keyword evidence="3" id="KW-1003">Cell membrane</keyword>
<evidence type="ECO:0000256" key="1">
    <source>
        <dbReference type="ARBA" id="ARBA00004429"/>
    </source>
</evidence>
<evidence type="ECO:0000256" key="5">
    <source>
        <dbReference type="ARBA" id="ARBA00022692"/>
    </source>
</evidence>
<dbReference type="PANTHER" id="PTHR35011">
    <property type="entry name" value="2,3-DIKETO-L-GULONATE TRAP TRANSPORTER SMALL PERMEASE PROTEIN YIAM"/>
    <property type="match status" value="1"/>
</dbReference>
<keyword evidence="2 9" id="KW-0813">Transport</keyword>
<feature type="transmembrane region" description="Helical" evidence="9">
    <location>
        <begin position="53"/>
        <end position="76"/>
    </location>
</feature>
<comment type="caution">
    <text evidence="11">The sequence shown here is derived from an EMBL/GenBank/DDBJ whole genome shotgun (WGS) entry which is preliminary data.</text>
</comment>
<evidence type="ECO:0000313" key="12">
    <source>
        <dbReference type="Proteomes" id="UP001366060"/>
    </source>
</evidence>
<dbReference type="EMBL" id="JBAKBA010000057">
    <property type="protein sequence ID" value="MEL0660791.1"/>
    <property type="molecule type" value="Genomic_DNA"/>
</dbReference>
<feature type="transmembrane region" description="Helical" evidence="9">
    <location>
        <begin position="129"/>
        <end position="150"/>
    </location>
</feature>
<sequence length="161" mass="17801">MLTSFRNLLDKSILFISSFALMLLVATVTWQVFSRYVLNDPSSWTDELARYAMVWLGLLGASYLFGIKGHLAITLLDGYLKGKANIALQLLINGISFTFVSLAMLKGGLALMGRTTQQLSPALQLPMSTVYSILPISAVIILIYLALNTLELFCKSNKNKF</sequence>
<evidence type="ECO:0000256" key="3">
    <source>
        <dbReference type="ARBA" id="ARBA00022475"/>
    </source>
</evidence>
<protein>
    <recommendedName>
        <fullName evidence="9">TRAP transporter small permease protein</fullName>
    </recommendedName>
</protein>
<gene>
    <name evidence="11" type="ORF">V6255_16785</name>
</gene>
<dbReference type="Pfam" id="PF04290">
    <property type="entry name" value="DctQ"/>
    <property type="match status" value="1"/>
</dbReference>
<comment type="similarity">
    <text evidence="8 9">Belongs to the TRAP transporter small permease family.</text>
</comment>
<comment type="subunit">
    <text evidence="9">The complex comprises the extracytoplasmic solute receptor protein and the two transmembrane proteins.</text>
</comment>
<dbReference type="RefSeq" id="WP_341629177.1">
    <property type="nucleotide sequence ID" value="NZ_JBAKBA010000057.1"/>
</dbReference>
<keyword evidence="5 9" id="KW-0812">Transmembrane</keyword>
<feature type="domain" description="Tripartite ATP-independent periplasmic transporters DctQ component" evidence="10">
    <location>
        <begin position="24"/>
        <end position="154"/>
    </location>
</feature>
<evidence type="ECO:0000256" key="4">
    <source>
        <dbReference type="ARBA" id="ARBA00022519"/>
    </source>
</evidence>
<evidence type="ECO:0000256" key="2">
    <source>
        <dbReference type="ARBA" id="ARBA00022448"/>
    </source>
</evidence>
<dbReference type="PANTHER" id="PTHR35011:SF2">
    <property type="entry name" value="2,3-DIKETO-L-GULONATE TRAP TRANSPORTER SMALL PERMEASE PROTEIN YIAM"/>
    <property type="match status" value="1"/>
</dbReference>
<keyword evidence="7 9" id="KW-0472">Membrane</keyword>
<dbReference type="InterPro" id="IPR055348">
    <property type="entry name" value="DctQ"/>
</dbReference>
<evidence type="ECO:0000256" key="7">
    <source>
        <dbReference type="ARBA" id="ARBA00023136"/>
    </source>
</evidence>
<feature type="transmembrane region" description="Helical" evidence="9">
    <location>
        <begin position="88"/>
        <end position="109"/>
    </location>
</feature>
<reference evidence="11 12" key="1">
    <citation type="submission" date="2024-02" db="EMBL/GenBank/DDBJ databases">
        <title>Bacteria isolated from the canopy kelp, Nereocystis luetkeana.</title>
        <authorList>
            <person name="Pfister C.A."/>
            <person name="Younker I.T."/>
            <person name="Light S.H."/>
        </authorList>
    </citation>
    <scope>NUCLEOTIDE SEQUENCE [LARGE SCALE GENOMIC DNA]</scope>
    <source>
        <strain evidence="11 12">TI.2.07</strain>
    </source>
</reference>
<keyword evidence="12" id="KW-1185">Reference proteome</keyword>
<organism evidence="11 12">
    <name type="scientific">Psychromonas arctica</name>
    <dbReference type="NCBI Taxonomy" id="168275"/>
    <lineage>
        <taxon>Bacteria</taxon>
        <taxon>Pseudomonadati</taxon>
        <taxon>Pseudomonadota</taxon>
        <taxon>Gammaproteobacteria</taxon>
        <taxon>Alteromonadales</taxon>
        <taxon>Psychromonadaceae</taxon>
        <taxon>Psychromonas</taxon>
    </lineage>
</organism>
<evidence type="ECO:0000256" key="8">
    <source>
        <dbReference type="ARBA" id="ARBA00038436"/>
    </source>
</evidence>
<comment type="function">
    <text evidence="9">Part of the tripartite ATP-independent periplasmic (TRAP) transport system.</text>
</comment>
<feature type="transmembrane region" description="Helical" evidence="9">
    <location>
        <begin position="12"/>
        <end position="33"/>
    </location>
</feature>
<comment type="subcellular location">
    <subcellularLocation>
        <location evidence="1 9">Cell inner membrane</location>
        <topology evidence="1 9">Multi-pass membrane protein</topology>
    </subcellularLocation>
</comment>
<proteinExistence type="inferred from homology"/>
<evidence type="ECO:0000259" key="10">
    <source>
        <dbReference type="Pfam" id="PF04290"/>
    </source>
</evidence>
<keyword evidence="4 9" id="KW-0997">Cell inner membrane</keyword>
<keyword evidence="6 9" id="KW-1133">Transmembrane helix</keyword>
<evidence type="ECO:0000256" key="6">
    <source>
        <dbReference type="ARBA" id="ARBA00022989"/>
    </source>
</evidence>
<dbReference type="Proteomes" id="UP001366060">
    <property type="component" value="Unassembled WGS sequence"/>
</dbReference>
<accession>A0ABU9HGC0</accession>
<evidence type="ECO:0000313" key="11">
    <source>
        <dbReference type="EMBL" id="MEL0660791.1"/>
    </source>
</evidence>